<sequence length="81" mass="9223">MLLCGIINNIFRIMKKLNLEKASKLLPHGSVSAISFKVHIVQSTVSRILQGKEMKGTEQVRDCVYNMLLENKHKIENLLSE</sequence>
<dbReference type="AlphaFoldDB" id="A0A414BHW9"/>
<comment type="caution">
    <text evidence="1">The sequence shown here is derived from an EMBL/GenBank/DDBJ whole genome shotgun (WGS) entry which is preliminary data.</text>
</comment>
<accession>A0A414BHW9</accession>
<gene>
    <name evidence="1" type="ORF">DW831_08475</name>
</gene>
<proteinExistence type="predicted"/>
<dbReference type="EMBL" id="QSIF01000010">
    <property type="protein sequence ID" value="RHC74290.1"/>
    <property type="molecule type" value="Genomic_DNA"/>
</dbReference>
<organism evidence="1 2">
    <name type="scientific">Bacteroides uniformis</name>
    <dbReference type="NCBI Taxonomy" id="820"/>
    <lineage>
        <taxon>Bacteria</taxon>
        <taxon>Pseudomonadati</taxon>
        <taxon>Bacteroidota</taxon>
        <taxon>Bacteroidia</taxon>
        <taxon>Bacteroidales</taxon>
        <taxon>Bacteroidaceae</taxon>
        <taxon>Bacteroides</taxon>
    </lineage>
</organism>
<evidence type="ECO:0000313" key="1">
    <source>
        <dbReference type="EMBL" id="RHC74290.1"/>
    </source>
</evidence>
<evidence type="ECO:0000313" key="2">
    <source>
        <dbReference type="Proteomes" id="UP000284514"/>
    </source>
</evidence>
<name>A0A414BHW9_BACUN</name>
<protein>
    <submittedName>
        <fullName evidence="1">Uncharacterized protein</fullName>
    </submittedName>
</protein>
<reference evidence="1 2" key="1">
    <citation type="submission" date="2018-08" db="EMBL/GenBank/DDBJ databases">
        <title>A genome reference for cultivated species of the human gut microbiota.</title>
        <authorList>
            <person name="Zou Y."/>
            <person name="Xue W."/>
            <person name="Luo G."/>
        </authorList>
    </citation>
    <scope>NUCLEOTIDE SEQUENCE [LARGE SCALE GENOMIC DNA]</scope>
    <source>
        <strain evidence="1 2">AM34-25</strain>
    </source>
</reference>
<dbReference type="Proteomes" id="UP000284514">
    <property type="component" value="Unassembled WGS sequence"/>
</dbReference>